<dbReference type="Proteomes" id="UP000365824">
    <property type="component" value="Unassembled WGS sequence"/>
</dbReference>
<organism evidence="2 4">
    <name type="scientific">Bacteroides ovatus</name>
    <dbReference type="NCBI Taxonomy" id="28116"/>
    <lineage>
        <taxon>Bacteria</taxon>
        <taxon>Pseudomonadati</taxon>
        <taxon>Bacteroidota</taxon>
        <taxon>Bacteroidia</taxon>
        <taxon>Bacteroidales</taxon>
        <taxon>Bacteroidaceae</taxon>
        <taxon>Bacteroides</taxon>
    </lineage>
</organism>
<dbReference type="Gene3D" id="3.30.470.20">
    <property type="entry name" value="ATP-grasp fold, B domain"/>
    <property type="match status" value="1"/>
</dbReference>
<dbReference type="PANTHER" id="PTHR42793">
    <property type="entry name" value="COA BINDING DOMAIN CONTAINING PROTEIN"/>
    <property type="match status" value="1"/>
</dbReference>
<dbReference type="EMBL" id="VWLB01000001">
    <property type="protein sequence ID" value="KAA3931386.1"/>
    <property type="molecule type" value="Genomic_DNA"/>
</dbReference>
<dbReference type="Pfam" id="PF13549">
    <property type="entry name" value="ATP-grasp_5"/>
    <property type="match status" value="1"/>
</dbReference>
<dbReference type="AlphaFoldDB" id="A0A139KU50"/>
<dbReference type="PANTHER" id="PTHR42793:SF1">
    <property type="entry name" value="PEPTIDYL-LYSINE N-ACETYLTRANSFERASE PATZ"/>
    <property type="match status" value="1"/>
</dbReference>
<dbReference type="Proteomes" id="UP000435985">
    <property type="component" value="Unassembled WGS sequence"/>
</dbReference>
<sequence length="121" mass="13841">MRIRRIIDSIPENGYIASNYVQALLHAAGTPLVDEFVSDNKEELVAFVRRCRFLIHSLRAYIIIQGTRGQKRVKEDKFAETIVRLSALLHFATEIKEMDINPFLAAQRAVITVDACIRIEK</sequence>
<reference evidence="3 4" key="1">
    <citation type="journal article" date="2019" name="Nat. Med.">
        <title>A library of human gut bacterial isolates paired with longitudinal multiomics data enables mechanistic microbiome research.</title>
        <authorList>
            <person name="Poyet M."/>
            <person name="Groussin M."/>
            <person name="Gibbons S.M."/>
            <person name="Avila-Pacheco J."/>
            <person name="Jiang X."/>
            <person name="Kearney S.M."/>
            <person name="Perrotta A.R."/>
            <person name="Berdy B."/>
            <person name="Zhao S."/>
            <person name="Lieberman T.D."/>
            <person name="Swanson P.K."/>
            <person name="Smith M."/>
            <person name="Roesemann S."/>
            <person name="Alexander J.E."/>
            <person name="Rich S.A."/>
            <person name="Livny J."/>
            <person name="Vlamakis H."/>
            <person name="Clish C."/>
            <person name="Bullock K."/>
            <person name="Deik A."/>
            <person name="Scott J."/>
            <person name="Pierce K.A."/>
            <person name="Xavier R.J."/>
            <person name="Alm E.J."/>
        </authorList>
    </citation>
    <scope>NUCLEOTIDE SEQUENCE [LARGE SCALE GENOMIC DNA]</scope>
    <source>
        <strain evidence="2 4">BIOML-A14</strain>
        <strain evidence="1 3">BIOML-A160</strain>
    </source>
</reference>
<evidence type="ECO:0000313" key="2">
    <source>
        <dbReference type="EMBL" id="KAA4664523.1"/>
    </source>
</evidence>
<evidence type="ECO:0000313" key="3">
    <source>
        <dbReference type="Proteomes" id="UP000365824"/>
    </source>
</evidence>
<accession>A0A139KU50</accession>
<protein>
    <recommendedName>
        <fullName evidence="5">CoA-binding protein</fullName>
    </recommendedName>
</protein>
<comment type="caution">
    <text evidence="2">The sequence shown here is derived from an EMBL/GenBank/DDBJ whole genome shotgun (WGS) entry which is preliminary data.</text>
</comment>
<proteinExistence type="predicted"/>
<evidence type="ECO:0000313" key="1">
    <source>
        <dbReference type="EMBL" id="KAA3931386.1"/>
    </source>
</evidence>
<name>A0A139KU50_BACOV</name>
<evidence type="ECO:0000313" key="4">
    <source>
        <dbReference type="Proteomes" id="UP000435985"/>
    </source>
</evidence>
<gene>
    <name evidence="2" type="ORF">F3B98_10550</name>
    <name evidence="1" type="ORF">F3F25_00215</name>
</gene>
<dbReference type="EMBL" id="VWFO01000010">
    <property type="protein sequence ID" value="KAA4664523.1"/>
    <property type="molecule type" value="Genomic_DNA"/>
</dbReference>
<evidence type="ECO:0008006" key="5">
    <source>
        <dbReference type="Google" id="ProtNLM"/>
    </source>
</evidence>